<dbReference type="PANTHER" id="PTHR43584">
    <property type="entry name" value="NUCLEOTIDYL TRANSFERASE"/>
    <property type="match status" value="1"/>
</dbReference>
<evidence type="ECO:0008006" key="5">
    <source>
        <dbReference type="Google" id="ProtNLM"/>
    </source>
</evidence>
<evidence type="ECO:0000313" key="3">
    <source>
        <dbReference type="EMBL" id="OGF13628.1"/>
    </source>
</evidence>
<evidence type="ECO:0000313" key="4">
    <source>
        <dbReference type="Proteomes" id="UP000177230"/>
    </source>
</evidence>
<keyword evidence="1" id="KW-0808">Transferase</keyword>
<protein>
    <recommendedName>
        <fullName evidence="5">Glucose-1-phosphate thymidylyltransferase</fullName>
    </recommendedName>
</protein>
<proteinExistence type="predicted"/>
<dbReference type="InterPro" id="IPR050065">
    <property type="entry name" value="GlmU-like"/>
</dbReference>
<reference evidence="3 4" key="1">
    <citation type="journal article" date="2016" name="Nat. Commun.">
        <title>Thousands of microbial genomes shed light on interconnected biogeochemical processes in an aquifer system.</title>
        <authorList>
            <person name="Anantharaman K."/>
            <person name="Brown C.T."/>
            <person name="Hug L.A."/>
            <person name="Sharon I."/>
            <person name="Castelle C.J."/>
            <person name="Probst A.J."/>
            <person name="Thomas B.C."/>
            <person name="Singh A."/>
            <person name="Wilkins M.J."/>
            <person name="Karaoz U."/>
            <person name="Brodie E.L."/>
            <person name="Williams K.H."/>
            <person name="Hubbard S.S."/>
            <person name="Banfield J.F."/>
        </authorList>
    </citation>
    <scope>NUCLEOTIDE SEQUENCE [LARGE SCALE GENOMIC DNA]</scope>
</reference>
<organism evidence="3 4">
    <name type="scientific">Candidatus Edwardsbacteria bacterium GWF2_54_11</name>
    <dbReference type="NCBI Taxonomy" id="1817851"/>
    <lineage>
        <taxon>Bacteria</taxon>
        <taxon>Candidatus Edwardsiibacteriota</taxon>
    </lineage>
</organism>
<keyword evidence="2" id="KW-0012">Acyltransferase</keyword>
<comment type="caution">
    <text evidence="3">The sequence shown here is derived from an EMBL/GenBank/DDBJ whole genome shotgun (WGS) entry which is preliminary data.</text>
</comment>
<accession>A0A1F5RGW9</accession>
<dbReference type="InterPro" id="IPR011004">
    <property type="entry name" value="Trimer_LpxA-like_sf"/>
</dbReference>
<dbReference type="AlphaFoldDB" id="A0A1F5RGW9"/>
<dbReference type="SUPFAM" id="SSF51161">
    <property type="entry name" value="Trimeric LpxA-like enzymes"/>
    <property type="match status" value="1"/>
</dbReference>
<sequence length="410" mass="44710">MHNIILYEDHLYPELYPLTYLRPVWDLKCGAFSLKQRMEKGVKPAIVHQWTSRERIAFSASPAFGQGPVVLVNGRAFISQKDLSALLKAKGKAAVTGDGFIAALKLDDASGIGKILSSDPDESLLLKLAEGARRISSSAKLFRHLWEVVEHNGPAIEHDAGYFKSSSLPMSKGSYLLGKRSDLKSSAKAVIEPGSVIDTRQGPVIIEAGAVIRPFSRIDGPCYIGPDCLIDGAKLRPGVSAGRGCKLAGEIEATVILDFSNKHHDGFLGHSYLGSWVNLGAQTCNSDLKNNYGNIIVWANDKHIDSGRIKAGCFIGDHSKTAIGTMINTGTVVGIGCNIFGGPVKKYLPSFSWGCSDLFHDHKLEKVLATCRMVMARRKMEMPERDVELMKKIFEATARDRENISGGKQR</sequence>
<evidence type="ECO:0000256" key="1">
    <source>
        <dbReference type="ARBA" id="ARBA00022679"/>
    </source>
</evidence>
<dbReference type="PANTHER" id="PTHR43584:SF9">
    <property type="entry name" value="TRANSFERASE HEXAPEPTIDE REPEAT CONTAINING PROTEIN"/>
    <property type="match status" value="1"/>
</dbReference>
<dbReference type="Proteomes" id="UP000177230">
    <property type="component" value="Unassembled WGS sequence"/>
</dbReference>
<evidence type="ECO:0000256" key="2">
    <source>
        <dbReference type="ARBA" id="ARBA00023315"/>
    </source>
</evidence>
<dbReference type="Gene3D" id="2.160.10.10">
    <property type="entry name" value="Hexapeptide repeat proteins"/>
    <property type="match status" value="1"/>
</dbReference>
<dbReference type="InterPro" id="IPR023917">
    <property type="entry name" value="Bifunctiontional_GlmU_bac-type"/>
</dbReference>
<dbReference type="NCBIfam" id="TIGR03991">
    <property type="entry name" value="alt_bact_glmU"/>
    <property type="match status" value="1"/>
</dbReference>
<dbReference type="GO" id="GO:0016746">
    <property type="term" value="F:acyltransferase activity"/>
    <property type="evidence" value="ECO:0007669"/>
    <property type="project" value="UniProtKB-KW"/>
</dbReference>
<name>A0A1F5RGW9_9BACT</name>
<dbReference type="Pfam" id="PF13562">
    <property type="entry name" value="NTP_transf_4"/>
    <property type="match status" value="1"/>
</dbReference>
<dbReference type="GO" id="GO:0016779">
    <property type="term" value="F:nucleotidyltransferase activity"/>
    <property type="evidence" value="ECO:0007669"/>
    <property type="project" value="UniProtKB-ARBA"/>
</dbReference>
<dbReference type="EMBL" id="MFFM01000014">
    <property type="protein sequence ID" value="OGF13628.1"/>
    <property type="molecule type" value="Genomic_DNA"/>
</dbReference>
<gene>
    <name evidence="3" type="ORF">A2024_10840</name>
</gene>